<dbReference type="GO" id="GO:0045892">
    <property type="term" value="P:negative regulation of DNA-templated transcription"/>
    <property type="evidence" value="ECO:0007669"/>
    <property type="project" value="InterPro"/>
</dbReference>
<dbReference type="Pfam" id="PF03477">
    <property type="entry name" value="ATP-cone"/>
    <property type="match status" value="1"/>
</dbReference>
<keyword evidence="5" id="KW-0238">DNA-binding</keyword>
<dbReference type="InterPro" id="IPR005144">
    <property type="entry name" value="ATP-cone_dom"/>
</dbReference>
<protein>
    <recommendedName>
        <fullName evidence="7">ATP-cone domain-containing protein</fullName>
    </recommendedName>
</protein>
<reference evidence="8" key="1">
    <citation type="journal article" date="2014" name="Front. Microbiol.">
        <title>High frequency of phylogenetically diverse reductive dehalogenase-homologous genes in deep subseafloor sedimentary metagenomes.</title>
        <authorList>
            <person name="Kawai M."/>
            <person name="Futagami T."/>
            <person name="Toyoda A."/>
            <person name="Takaki Y."/>
            <person name="Nishi S."/>
            <person name="Hori S."/>
            <person name="Arai W."/>
            <person name="Tsubouchi T."/>
            <person name="Morono Y."/>
            <person name="Uchiyama I."/>
            <person name="Ito T."/>
            <person name="Fujiyama A."/>
            <person name="Inagaki F."/>
            <person name="Takami H."/>
        </authorList>
    </citation>
    <scope>NUCLEOTIDE SEQUENCE</scope>
    <source>
        <strain evidence="8">Expedition CK06-06</strain>
    </source>
</reference>
<evidence type="ECO:0000256" key="5">
    <source>
        <dbReference type="ARBA" id="ARBA00023125"/>
    </source>
</evidence>
<feature type="domain" description="ATP-cone" evidence="7">
    <location>
        <begin position="71"/>
        <end position="110"/>
    </location>
</feature>
<dbReference type="HAMAP" id="MF_00440">
    <property type="entry name" value="NrdR"/>
    <property type="match status" value="1"/>
</dbReference>
<dbReference type="AlphaFoldDB" id="X0TXK8"/>
<keyword evidence="3" id="KW-0067">ATP-binding</keyword>
<gene>
    <name evidence="8" type="ORF">S01H1_26594</name>
</gene>
<keyword evidence="6" id="KW-0804">Transcription</keyword>
<keyword evidence="2" id="KW-0547">Nucleotide-binding</keyword>
<dbReference type="InterPro" id="IPR055173">
    <property type="entry name" value="NrdR-like_N"/>
</dbReference>
<evidence type="ECO:0000256" key="4">
    <source>
        <dbReference type="ARBA" id="ARBA00023015"/>
    </source>
</evidence>
<dbReference type="PANTHER" id="PTHR30455:SF2">
    <property type="entry name" value="TRANSCRIPTIONAL REPRESSOR NRDR"/>
    <property type="match status" value="1"/>
</dbReference>
<dbReference type="InterPro" id="IPR003796">
    <property type="entry name" value="RNR_NrdR-like"/>
</dbReference>
<keyword evidence="4" id="KW-0805">Transcription regulation</keyword>
<evidence type="ECO:0000256" key="6">
    <source>
        <dbReference type="ARBA" id="ARBA00023163"/>
    </source>
</evidence>
<feature type="non-terminal residue" evidence="8">
    <location>
        <position position="110"/>
    </location>
</feature>
<comment type="caution">
    <text evidence="8">The sequence shown here is derived from an EMBL/GenBank/DDBJ whole genome shotgun (WGS) entry which is preliminary data.</text>
</comment>
<dbReference type="PROSITE" id="PS51161">
    <property type="entry name" value="ATP_CONE"/>
    <property type="match status" value="1"/>
</dbReference>
<keyword evidence="1" id="KW-0678">Repressor</keyword>
<evidence type="ECO:0000259" key="7">
    <source>
        <dbReference type="PROSITE" id="PS51161"/>
    </source>
</evidence>
<dbReference type="PANTHER" id="PTHR30455">
    <property type="entry name" value="TRANSCRIPTIONAL REPRESSOR NRDR"/>
    <property type="match status" value="1"/>
</dbReference>
<name>X0TXK8_9ZZZZ</name>
<proteinExistence type="inferred from homology"/>
<evidence type="ECO:0000313" key="8">
    <source>
        <dbReference type="EMBL" id="GAF97979.1"/>
    </source>
</evidence>
<dbReference type="GO" id="GO:0008270">
    <property type="term" value="F:zinc ion binding"/>
    <property type="evidence" value="ECO:0007669"/>
    <property type="project" value="InterPro"/>
</dbReference>
<dbReference type="Pfam" id="PF22811">
    <property type="entry name" value="Zn_ribbon_NrdR"/>
    <property type="match status" value="1"/>
</dbReference>
<evidence type="ECO:0000256" key="1">
    <source>
        <dbReference type="ARBA" id="ARBA00022491"/>
    </source>
</evidence>
<accession>X0TXK8</accession>
<evidence type="ECO:0000256" key="3">
    <source>
        <dbReference type="ARBA" id="ARBA00022840"/>
    </source>
</evidence>
<organism evidence="8">
    <name type="scientific">marine sediment metagenome</name>
    <dbReference type="NCBI Taxonomy" id="412755"/>
    <lineage>
        <taxon>unclassified sequences</taxon>
        <taxon>metagenomes</taxon>
        <taxon>ecological metagenomes</taxon>
    </lineage>
</organism>
<sequence>MEGAQVVLRGYRGFCKANGELVDAMNCPFCGHPDSRVIDSRPDAAGIRRRRECQACSRRFTTLEKVELGGVAVIKKDDSREEFDREKIIAGVRKACEKRPIPSGAVEALA</sequence>
<dbReference type="GO" id="GO:0003677">
    <property type="term" value="F:DNA binding"/>
    <property type="evidence" value="ECO:0007669"/>
    <property type="project" value="UniProtKB-KW"/>
</dbReference>
<dbReference type="GO" id="GO:0005524">
    <property type="term" value="F:ATP binding"/>
    <property type="evidence" value="ECO:0007669"/>
    <property type="project" value="UniProtKB-KW"/>
</dbReference>
<dbReference type="EMBL" id="BARS01016126">
    <property type="protein sequence ID" value="GAF97979.1"/>
    <property type="molecule type" value="Genomic_DNA"/>
</dbReference>
<evidence type="ECO:0000256" key="2">
    <source>
        <dbReference type="ARBA" id="ARBA00022741"/>
    </source>
</evidence>